<evidence type="ECO:0000256" key="11">
    <source>
        <dbReference type="ARBA" id="ARBA00022989"/>
    </source>
</evidence>
<evidence type="ECO:0000256" key="2">
    <source>
        <dbReference type="ARBA" id="ARBA00004236"/>
    </source>
</evidence>
<feature type="region of interest" description="Disordered" evidence="14">
    <location>
        <begin position="599"/>
        <end position="634"/>
    </location>
</feature>
<evidence type="ECO:0000256" key="1">
    <source>
        <dbReference type="ARBA" id="ARBA00004167"/>
    </source>
</evidence>
<dbReference type="GO" id="GO:0005886">
    <property type="term" value="C:plasma membrane"/>
    <property type="evidence" value="ECO:0007669"/>
    <property type="project" value="UniProtKB-SubCell"/>
</dbReference>
<evidence type="ECO:0000256" key="12">
    <source>
        <dbReference type="ARBA" id="ARBA00023136"/>
    </source>
</evidence>
<keyword evidence="9" id="KW-0133">Cell shape</keyword>
<keyword evidence="5 17" id="KW-0121">Carboxypeptidase</keyword>
<dbReference type="InterPro" id="IPR005311">
    <property type="entry name" value="PBP_dimer"/>
</dbReference>
<dbReference type="GO" id="GO:0008658">
    <property type="term" value="F:penicillin binding"/>
    <property type="evidence" value="ECO:0007669"/>
    <property type="project" value="InterPro"/>
</dbReference>
<dbReference type="Gene3D" id="3.40.710.10">
    <property type="entry name" value="DD-peptidase/beta-lactamase superfamily"/>
    <property type="match status" value="1"/>
</dbReference>
<reference evidence="17" key="1">
    <citation type="submission" date="2020-02" db="EMBL/GenBank/DDBJ databases">
        <authorList>
            <person name="Meier V. D."/>
        </authorList>
    </citation>
    <scope>NUCLEOTIDE SEQUENCE</scope>
    <source>
        <strain evidence="17">AVDCRST_MAG68</strain>
    </source>
</reference>
<evidence type="ECO:0000256" key="8">
    <source>
        <dbReference type="ARBA" id="ARBA00022801"/>
    </source>
</evidence>
<dbReference type="AlphaFoldDB" id="A0A6J4KBG0"/>
<dbReference type="EC" id="3.4.16.4" evidence="17"/>
<name>A0A6J4KBG0_9BACT</name>
<keyword evidence="10" id="KW-0573">Peptidoglycan synthesis</keyword>
<gene>
    <name evidence="17" type="ORF">AVDCRST_MAG68-474</name>
</gene>
<dbReference type="GO" id="GO:0006508">
    <property type="term" value="P:proteolysis"/>
    <property type="evidence" value="ECO:0007669"/>
    <property type="project" value="UniProtKB-KW"/>
</dbReference>
<dbReference type="GO" id="GO:0009252">
    <property type="term" value="P:peptidoglycan biosynthetic process"/>
    <property type="evidence" value="ECO:0007669"/>
    <property type="project" value="UniProtKB-KW"/>
</dbReference>
<keyword evidence="8 17" id="KW-0378">Hydrolase</keyword>
<evidence type="ECO:0000256" key="10">
    <source>
        <dbReference type="ARBA" id="ARBA00022984"/>
    </source>
</evidence>
<dbReference type="InterPro" id="IPR001460">
    <property type="entry name" value="PCN-bd_Tpept"/>
</dbReference>
<evidence type="ECO:0000256" key="13">
    <source>
        <dbReference type="ARBA" id="ARBA00023316"/>
    </source>
</evidence>
<evidence type="ECO:0000256" key="3">
    <source>
        <dbReference type="ARBA" id="ARBA00022475"/>
    </source>
</evidence>
<dbReference type="Gene3D" id="3.30.1390.30">
    <property type="entry name" value="Penicillin-binding protein 2a, domain 3"/>
    <property type="match status" value="1"/>
</dbReference>
<evidence type="ECO:0000256" key="4">
    <source>
        <dbReference type="ARBA" id="ARBA00022519"/>
    </source>
</evidence>
<feature type="domain" description="Penicillin-binding protein transpeptidase" evidence="15">
    <location>
        <begin position="273"/>
        <end position="588"/>
    </location>
</feature>
<evidence type="ECO:0000259" key="16">
    <source>
        <dbReference type="Pfam" id="PF03717"/>
    </source>
</evidence>
<evidence type="ECO:0000256" key="9">
    <source>
        <dbReference type="ARBA" id="ARBA00022960"/>
    </source>
</evidence>
<accession>A0A6J4KBG0</accession>
<keyword evidence="12" id="KW-0472">Membrane</keyword>
<keyword evidence="11" id="KW-1133">Transmembrane helix</keyword>
<keyword evidence="13" id="KW-0961">Cell wall biogenesis/degradation</keyword>
<dbReference type="Pfam" id="PF03717">
    <property type="entry name" value="PBP_dimer"/>
    <property type="match status" value="1"/>
</dbReference>
<dbReference type="PANTHER" id="PTHR30627">
    <property type="entry name" value="PEPTIDOGLYCAN D,D-TRANSPEPTIDASE"/>
    <property type="match status" value="1"/>
</dbReference>
<keyword evidence="3" id="KW-1003">Cell membrane</keyword>
<dbReference type="EMBL" id="CADCTW010000029">
    <property type="protein sequence ID" value="CAA9301372.1"/>
    <property type="molecule type" value="Genomic_DNA"/>
</dbReference>
<dbReference type="InterPro" id="IPR036138">
    <property type="entry name" value="PBP_dimer_sf"/>
</dbReference>
<keyword evidence="7" id="KW-0812">Transmembrane</keyword>
<organism evidence="17">
    <name type="scientific">uncultured Gemmatimonadota bacterium</name>
    <dbReference type="NCBI Taxonomy" id="203437"/>
    <lineage>
        <taxon>Bacteria</taxon>
        <taxon>Pseudomonadati</taxon>
        <taxon>Gemmatimonadota</taxon>
        <taxon>environmental samples</taxon>
    </lineage>
</organism>
<proteinExistence type="predicted"/>
<protein>
    <submittedName>
        <fullName evidence="17">Peptidoglycan D,D-transpeptidase MrdA</fullName>
        <ecNumber evidence="17">3.4.16.4</ecNumber>
    </submittedName>
</protein>
<dbReference type="SUPFAM" id="SSF56601">
    <property type="entry name" value="beta-lactamase/transpeptidase-like"/>
    <property type="match status" value="1"/>
</dbReference>
<dbReference type="GO" id="GO:0008360">
    <property type="term" value="P:regulation of cell shape"/>
    <property type="evidence" value="ECO:0007669"/>
    <property type="project" value="UniProtKB-KW"/>
</dbReference>
<dbReference type="Gene3D" id="3.90.1310.10">
    <property type="entry name" value="Penicillin-binding protein 2a (Domain 2)"/>
    <property type="match status" value="1"/>
</dbReference>
<dbReference type="SUPFAM" id="SSF56519">
    <property type="entry name" value="Penicillin binding protein dimerisation domain"/>
    <property type="match status" value="1"/>
</dbReference>
<evidence type="ECO:0000313" key="17">
    <source>
        <dbReference type="EMBL" id="CAA9301372.1"/>
    </source>
</evidence>
<dbReference type="InterPro" id="IPR050515">
    <property type="entry name" value="Beta-lactam/transpept"/>
</dbReference>
<evidence type="ECO:0000259" key="15">
    <source>
        <dbReference type="Pfam" id="PF00905"/>
    </source>
</evidence>
<keyword evidence="6" id="KW-0645">Protease</keyword>
<keyword evidence="4" id="KW-0997">Cell inner membrane</keyword>
<feature type="domain" description="Penicillin-binding protein dimerisation" evidence="16">
    <location>
        <begin position="66"/>
        <end position="235"/>
    </location>
</feature>
<dbReference type="InterPro" id="IPR017790">
    <property type="entry name" value="Penicillin-binding_protein_2"/>
</dbReference>
<evidence type="ECO:0000256" key="14">
    <source>
        <dbReference type="SAM" id="MobiDB-lite"/>
    </source>
</evidence>
<comment type="subcellular location">
    <subcellularLocation>
        <location evidence="2">Cell membrane</location>
    </subcellularLocation>
    <subcellularLocation>
        <location evidence="1">Membrane</location>
        <topology evidence="1">Single-pass membrane protein</topology>
    </subcellularLocation>
</comment>
<dbReference type="PANTHER" id="PTHR30627:SF2">
    <property type="entry name" value="PEPTIDOGLYCAN D,D-TRANSPEPTIDASE MRDA"/>
    <property type="match status" value="1"/>
</dbReference>
<dbReference type="InterPro" id="IPR012338">
    <property type="entry name" value="Beta-lactam/transpept-like"/>
</dbReference>
<sequence>MAGFVERSLVPQSPFHPHAMRKRALKAGLGVGLMLSCLGAAFFRTQILRNSEFELRADDNRFRVIPIPAPRGTITDRNGKVIAETVAGYTLAVEPGPEDSVRARLLRVAPVVGLDSATIREVVERSRTIRTEPVPVLTNLSFEQVSRLEERGQRPPGIILEARPIRRYPAGAAVAHLVGWVAEISDRELEEDQWEGFRSGQHIGKGGVERAYERSLGGKLGARYVEVDARGRLVRPFAQQLSSAPTPGEDVKLTIDLDLQRYAAQIFPEGKRGAIVAMVPTTGEVLAMYSSPSYDPNLLVGGISRAVWSQLNNDPARPMINRATSGTYPPGSTWKLVTGMVGLERKAITPEYVMPIPCSGGMSYAGRYSRCHKREGHGRQNLIQAIANSCNVYFYQLGIALTLKTLTEEGTRLGFGRRTGVDMPGETAGTFPTGKEWYVRRFGWRPPPSEVMNVAIGQGPNSQTPLRMAEFFAAIAGNGTSRAPHLRLGAQAPVETDLRVAPSTLDAVRLGMARVVEEGGTAHAVELARWKLAGKTGTSQNSADPKRHHAWFTGFAGPRGKAPEIVIAVLVEFGESGSKGAAPTAAAIANYYLNKKNGLPTPRLAEPETVRVGASLDGTPPEAIRDTAPGPRPE</sequence>
<dbReference type="GO" id="GO:0071972">
    <property type="term" value="F:peptidoglycan L,D-transpeptidase activity"/>
    <property type="evidence" value="ECO:0007669"/>
    <property type="project" value="TreeGrafter"/>
</dbReference>
<dbReference type="GO" id="GO:0009002">
    <property type="term" value="F:serine-type D-Ala-D-Ala carboxypeptidase activity"/>
    <property type="evidence" value="ECO:0007669"/>
    <property type="project" value="UniProtKB-EC"/>
</dbReference>
<dbReference type="GO" id="GO:0071555">
    <property type="term" value="P:cell wall organization"/>
    <property type="evidence" value="ECO:0007669"/>
    <property type="project" value="UniProtKB-KW"/>
</dbReference>
<evidence type="ECO:0000256" key="7">
    <source>
        <dbReference type="ARBA" id="ARBA00022692"/>
    </source>
</evidence>
<evidence type="ECO:0000256" key="6">
    <source>
        <dbReference type="ARBA" id="ARBA00022670"/>
    </source>
</evidence>
<dbReference type="Pfam" id="PF00905">
    <property type="entry name" value="Transpeptidase"/>
    <property type="match status" value="1"/>
</dbReference>
<dbReference type="NCBIfam" id="TIGR03423">
    <property type="entry name" value="pbp2_mrdA"/>
    <property type="match status" value="1"/>
</dbReference>
<evidence type="ECO:0000256" key="5">
    <source>
        <dbReference type="ARBA" id="ARBA00022645"/>
    </source>
</evidence>